<evidence type="ECO:0000313" key="1">
    <source>
        <dbReference type="EMBL" id="KAH6933277.1"/>
    </source>
</evidence>
<protein>
    <submittedName>
        <fullName evidence="1">Uncharacterized protein</fullName>
    </submittedName>
</protein>
<sequence>MQNTNRASNIDVRFPVEVLASVWQQVKGEVIKNRFRKAGFRQNDGSSDKESSVPDDETSDPSVWPQVREAFGADSFSDFVTFDNGVVDNEELTDEEVRATIEGRSELSSDNDSEHEDEFPAVRLTSQQVIDRIDEVKDYFQLQQDDCSVEVFQLSEMRHKCVATAALARACVKCAFFKLLADSELPKKRRRLSMFRSLVVPRTLHNAVLLHTTLQIMEQPERDRRHFVPSDYKEVCTLRRLKKGAVSSVFQEYQKKRCSPQEVLEQASENELAASILLEQLKNFQKVKLT</sequence>
<name>A0ACB7SJF3_HYAAI</name>
<gene>
    <name evidence="1" type="ORF">HPB50_013931</name>
</gene>
<reference evidence="1" key="1">
    <citation type="submission" date="2020-05" db="EMBL/GenBank/DDBJ databases">
        <title>Large-scale comparative analyses of tick genomes elucidate their genetic diversity and vector capacities.</title>
        <authorList>
            <person name="Jia N."/>
            <person name="Wang J."/>
            <person name="Shi W."/>
            <person name="Du L."/>
            <person name="Sun Y."/>
            <person name="Zhan W."/>
            <person name="Jiang J."/>
            <person name="Wang Q."/>
            <person name="Zhang B."/>
            <person name="Ji P."/>
            <person name="Sakyi L.B."/>
            <person name="Cui X."/>
            <person name="Yuan T."/>
            <person name="Jiang B."/>
            <person name="Yang W."/>
            <person name="Lam T.T.-Y."/>
            <person name="Chang Q."/>
            <person name="Ding S."/>
            <person name="Wang X."/>
            <person name="Zhu J."/>
            <person name="Ruan X."/>
            <person name="Zhao L."/>
            <person name="Wei J."/>
            <person name="Que T."/>
            <person name="Du C."/>
            <person name="Cheng J."/>
            <person name="Dai P."/>
            <person name="Han X."/>
            <person name="Huang E."/>
            <person name="Gao Y."/>
            <person name="Liu J."/>
            <person name="Shao H."/>
            <person name="Ye R."/>
            <person name="Li L."/>
            <person name="Wei W."/>
            <person name="Wang X."/>
            <person name="Wang C."/>
            <person name="Yang T."/>
            <person name="Huo Q."/>
            <person name="Li W."/>
            <person name="Guo W."/>
            <person name="Chen H."/>
            <person name="Zhou L."/>
            <person name="Ni X."/>
            <person name="Tian J."/>
            <person name="Zhou Y."/>
            <person name="Sheng Y."/>
            <person name="Liu T."/>
            <person name="Pan Y."/>
            <person name="Xia L."/>
            <person name="Li J."/>
            <person name="Zhao F."/>
            <person name="Cao W."/>
        </authorList>
    </citation>
    <scope>NUCLEOTIDE SEQUENCE</scope>
    <source>
        <strain evidence="1">Hyas-2018</strain>
    </source>
</reference>
<keyword evidence="2" id="KW-1185">Reference proteome</keyword>
<dbReference type="EMBL" id="CM023484">
    <property type="protein sequence ID" value="KAH6933277.1"/>
    <property type="molecule type" value="Genomic_DNA"/>
</dbReference>
<evidence type="ECO:0000313" key="2">
    <source>
        <dbReference type="Proteomes" id="UP000821845"/>
    </source>
</evidence>
<accession>A0ACB7SJF3</accession>
<organism evidence="1 2">
    <name type="scientific">Hyalomma asiaticum</name>
    <name type="common">Tick</name>
    <dbReference type="NCBI Taxonomy" id="266040"/>
    <lineage>
        <taxon>Eukaryota</taxon>
        <taxon>Metazoa</taxon>
        <taxon>Ecdysozoa</taxon>
        <taxon>Arthropoda</taxon>
        <taxon>Chelicerata</taxon>
        <taxon>Arachnida</taxon>
        <taxon>Acari</taxon>
        <taxon>Parasitiformes</taxon>
        <taxon>Ixodida</taxon>
        <taxon>Ixodoidea</taxon>
        <taxon>Ixodidae</taxon>
        <taxon>Hyalomminae</taxon>
        <taxon>Hyalomma</taxon>
    </lineage>
</organism>
<comment type="caution">
    <text evidence="1">The sequence shown here is derived from an EMBL/GenBank/DDBJ whole genome shotgun (WGS) entry which is preliminary data.</text>
</comment>
<dbReference type="Proteomes" id="UP000821845">
    <property type="component" value="Chromosome 4"/>
</dbReference>
<proteinExistence type="predicted"/>